<dbReference type="AlphaFoldDB" id="A0AAV6USD9"/>
<name>A0AAV6USD9_9ARAC</name>
<feature type="compositionally biased region" description="Polar residues" evidence="1">
    <location>
        <begin position="71"/>
        <end position="80"/>
    </location>
</feature>
<dbReference type="EMBL" id="JAFNEN010000309">
    <property type="protein sequence ID" value="KAG8186226.1"/>
    <property type="molecule type" value="Genomic_DNA"/>
</dbReference>
<keyword evidence="3" id="KW-1185">Reference proteome</keyword>
<evidence type="ECO:0000313" key="2">
    <source>
        <dbReference type="EMBL" id="KAG8186226.1"/>
    </source>
</evidence>
<protein>
    <submittedName>
        <fullName evidence="2">Uncharacterized protein</fullName>
    </submittedName>
</protein>
<evidence type="ECO:0000313" key="3">
    <source>
        <dbReference type="Proteomes" id="UP000827092"/>
    </source>
</evidence>
<feature type="compositionally biased region" description="Polar residues" evidence="1">
    <location>
        <begin position="25"/>
        <end position="44"/>
    </location>
</feature>
<dbReference type="Proteomes" id="UP000827092">
    <property type="component" value="Unassembled WGS sequence"/>
</dbReference>
<accession>A0AAV6USD9</accession>
<sequence>MATTPKKIPNHGHVPHIPMVPKNPLSLQSTCPKKSIRIQGSGSSDKPHCLHKRNPLDAPHDKKTSPPSPPTDISNESTPSNKGGKVEKNKNKKKNLPYLSRFSRR</sequence>
<gene>
    <name evidence="2" type="ORF">JTE90_008753</name>
</gene>
<organism evidence="2 3">
    <name type="scientific">Oedothorax gibbosus</name>
    <dbReference type="NCBI Taxonomy" id="931172"/>
    <lineage>
        <taxon>Eukaryota</taxon>
        <taxon>Metazoa</taxon>
        <taxon>Ecdysozoa</taxon>
        <taxon>Arthropoda</taxon>
        <taxon>Chelicerata</taxon>
        <taxon>Arachnida</taxon>
        <taxon>Araneae</taxon>
        <taxon>Araneomorphae</taxon>
        <taxon>Entelegynae</taxon>
        <taxon>Araneoidea</taxon>
        <taxon>Linyphiidae</taxon>
        <taxon>Erigoninae</taxon>
        <taxon>Oedothorax</taxon>
    </lineage>
</organism>
<proteinExistence type="predicted"/>
<evidence type="ECO:0000256" key="1">
    <source>
        <dbReference type="SAM" id="MobiDB-lite"/>
    </source>
</evidence>
<reference evidence="2 3" key="1">
    <citation type="journal article" date="2022" name="Nat. Ecol. Evol.">
        <title>A masculinizing supergene underlies an exaggerated male reproductive morph in a spider.</title>
        <authorList>
            <person name="Hendrickx F."/>
            <person name="De Corte Z."/>
            <person name="Sonet G."/>
            <person name="Van Belleghem S.M."/>
            <person name="Kostlbacher S."/>
            <person name="Vangestel C."/>
        </authorList>
    </citation>
    <scope>NUCLEOTIDE SEQUENCE [LARGE SCALE GENOMIC DNA]</scope>
    <source>
        <strain evidence="2">W744_W776</strain>
    </source>
</reference>
<feature type="compositionally biased region" description="Basic and acidic residues" evidence="1">
    <location>
        <begin position="54"/>
        <end position="64"/>
    </location>
</feature>
<feature type="region of interest" description="Disordered" evidence="1">
    <location>
        <begin position="1"/>
        <end position="105"/>
    </location>
</feature>
<comment type="caution">
    <text evidence="2">The sequence shown here is derived from an EMBL/GenBank/DDBJ whole genome shotgun (WGS) entry which is preliminary data.</text>
</comment>